<evidence type="ECO:0000256" key="1">
    <source>
        <dbReference type="SAM" id="MobiDB-lite"/>
    </source>
</evidence>
<reference evidence="2" key="1">
    <citation type="submission" date="2022-03" db="EMBL/GenBank/DDBJ databases">
        <authorList>
            <person name="Alioto T."/>
            <person name="Alioto T."/>
            <person name="Gomez Garrido J."/>
        </authorList>
    </citation>
    <scope>NUCLEOTIDE SEQUENCE</scope>
</reference>
<organism evidence="2 3">
    <name type="scientific">Pelobates cultripes</name>
    <name type="common">Western spadefoot toad</name>
    <dbReference type="NCBI Taxonomy" id="61616"/>
    <lineage>
        <taxon>Eukaryota</taxon>
        <taxon>Metazoa</taxon>
        <taxon>Chordata</taxon>
        <taxon>Craniata</taxon>
        <taxon>Vertebrata</taxon>
        <taxon>Euteleostomi</taxon>
        <taxon>Amphibia</taxon>
        <taxon>Batrachia</taxon>
        <taxon>Anura</taxon>
        <taxon>Pelobatoidea</taxon>
        <taxon>Pelobatidae</taxon>
        <taxon>Pelobates</taxon>
    </lineage>
</organism>
<proteinExistence type="predicted"/>
<feature type="compositionally biased region" description="Basic and acidic residues" evidence="1">
    <location>
        <begin position="20"/>
        <end position="30"/>
    </location>
</feature>
<evidence type="ECO:0000313" key="3">
    <source>
        <dbReference type="Proteomes" id="UP001295444"/>
    </source>
</evidence>
<dbReference type="Proteomes" id="UP001295444">
    <property type="component" value="Chromosome 10"/>
</dbReference>
<protein>
    <submittedName>
        <fullName evidence="2">Uncharacterized protein</fullName>
    </submittedName>
</protein>
<name>A0AAD1WNS3_PELCU</name>
<evidence type="ECO:0000313" key="2">
    <source>
        <dbReference type="EMBL" id="CAH2319633.1"/>
    </source>
</evidence>
<feature type="region of interest" description="Disordered" evidence="1">
    <location>
        <begin position="19"/>
        <end position="55"/>
    </location>
</feature>
<sequence>MGGLPTLLHGADGYIASQAEVRDMWPEDKMPPTSPGEGSMDVSRTEGDPPSELTDELSQISARMLTKADTSKLAQELRAALREELVGLPRGPDDA</sequence>
<dbReference type="EMBL" id="OW240921">
    <property type="protein sequence ID" value="CAH2319633.1"/>
    <property type="molecule type" value="Genomic_DNA"/>
</dbReference>
<accession>A0AAD1WNS3</accession>
<gene>
    <name evidence="2" type="ORF">PECUL_23A012670</name>
</gene>
<keyword evidence="3" id="KW-1185">Reference proteome</keyword>
<dbReference type="AlphaFoldDB" id="A0AAD1WNS3"/>